<name>A0A165DV47_9BASI</name>
<dbReference type="OrthoDB" id="3016366at2759"/>
<sequence length="157" mass="17727">MPLNADDVVTGLYLVLSYRMEPGTFHWMLCSTDTTSEETYLFHATQRPGWMYEYRLWDMVMSNTSVIAVKISNYHDQVHLNTLLSTLPMTTPIEEGNVEFTCRIWVRAAIRLLNNRGIIRCTDIDGLQNEGIMLATRHADNVGSGLVGGVYSSSFSV</sequence>
<dbReference type="InParanoid" id="A0A165DV47"/>
<protein>
    <submittedName>
        <fullName evidence="1">Uncharacterized protein</fullName>
    </submittedName>
</protein>
<evidence type="ECO:0000313" key="2">
    <source>
        <dbReference type="Proteomes" id="UP000076842"/>
    </source>
</evidence>
<accession>A0A165DV47</accession>
<keyword evidence="2" id="KW-1185">Reference proteome</keyword>
<evidence type="ECO:0000313" key="1">
    <source>
        <dbReference type="EMBL" id="KZT53602.1"/>
    </source>
</evidence>
<dbReference type="InterPro" id="IPR054208">
    <property type="entry name" value="DUF6914"/>
</dbReference>
<proteinExistence type="predicted"/>
<dbReference type="Pfam" id="PF21858">
    <property type="entry name" value="DUF6914"/>
    <property type="match status" value="1"/>
</dbReference>
<dbReference type="EMBL" id="KV424033">
    <property type="protein sequence ID" value="KZT53602.1"/>
    <property type="molecule type" value="Genomic_DNA"/>
</dbReference>
<gene>
    <name evidence="1" type="ORF">CALCODRAFT_511313</name>
</gene>
<organism evidence="1 2">
    <name type="scientific">Calocera cornea HHB12733</name>
    <dbReference type="NCBI Taxonomy" id="1353952"/>
    <lineage>
        <taxon>Eukaryota</taxon>
        <taxon>Fungi</taxon>
        <taxon>Dikarya</taxon>
        <taxon>Basidiomycota</taxon>
        <taxon>Agaricomycotina</taxon>
        <taxon>Dacrymycetes</taxon>
        <taxon>Dacrymycetales</taxon>
        <taxon>Dacrymycetaceae</taxon>
        <taxon>Calocera</taxon>
    </lineage>
</organism>
<dbReference type="AlphaFoldDB" id="A0A165DV47"/>
<reference evidence="1 2" key="1">
    <citation type="journal article" date="2016" name="Mol. Biol. Evol.">
        <title>Comparative Genomics of Early-Diverging Mushroom-Forming Fungi Provides Insights into the Origins of Lignocellulose Decay Capabilities.</title>
        <authorList>
            <person name="Nagy L.G."/>
            <person name="Riley R."/>
            <person name="Tritt A."/>
            <person name="Adam C."/>
            <person name="Daum C."/>
            <person name="Floudas D."/>
            <person name="Sun H."/>
            <person name="Yadav J.S."/>
            <person name="Pangilinan J."/>
            <person name="Larsson K.H."/>
            <person name="Matsuura K."/>
            <person name="Barry K."/>
            <person name="Labutti K."/>
            <person name="Kuo R."/>
            <person name="Ohm R.A."/>
            <person name="Bhattacharya S.S."/>
            <person name="Shirouzu T."/>
            <person name="Yoshinaga Y."/>
            <person name="Martin F.M."/>
            <person name="Grigoriev I.V."/>
            <person name="Hibbett D.S."/>
        </authorList>
    </citation>
    <scope>NUCLEOTIDE SEQUENCE [LARGE SCALE GENOMIC DNA]</scope>
    <source>
        <strain evidence="1 2">HHB12733</strain>
    </source>
</reference>
<dbReference type="Proteomes" id="UP000076842">
    <property type="component" value="Unassembled WGS sequence"/>
</dbReference>